<keyword evidence="3" id="KW-1185">Reference proteome</keyword>
<comment type="caution">
    <text evidence="2">The sequence shown here is derived from an EMBL/GenBank/DDBJ whole genome shotgun (WGS) entry which is preliminary data.</text>
</comment>
<sequence length="765" mass="81055">MKSKLASLFAVGPFALFPADKALALTSMLPVSQLLTATAITGTEYVPIVQDGATRKTTMQRLFQAVTPSNIPNLDASKVLSGIFDGPRIPLLEINYKTSGVLGSTRGRAGSMLDLLKADGKGVVSKADLLDFSGYALAYQYPGIDPTGATNSQPGIQAMINATNTRSAVQLRGQKLYFGPGRFRVDDKILLGSAQALICAGRNKTTFVVNSSTFNMNAYAVFEVPPYSNAGAAKDCEVEFVQPNFPGMTRNHLIKYPPAFFLNTAPGFIFDGIRCRHAYRCIIALGNNGASDFGTIESGAAAPYQFAAFTADASGTTLHVTAVGSGQIAVPGFGYKVERTGVYTVYRIVNQSGGPTGGVGDYQLAWATSFSSGPNYQTDGGNVIDGALDFIRNQAFRCYPYGYLGSHSYAAYTDGGTSCLALGRADGFDFDNLSSSNAEVVLTPRANGHAHFASLELDSDMSRLRTFAGEPSIGFLALSSAGAMAREQVHAENSTITIDHLKNINNSSNCIVNVGTNGRIYILGGVLQNSQPDGKFLCFDAGAAGGFARVANSMINNSGGTRTQPFFVQTGATNSMQLIGNARHANLSNGGPIYSYAADNFGNLVAGNHFYPQTHVLPLSSVGAYETDTPDALATPTIAFATPGSPITVNSSSGKYWRKGDRVELELSVDFKTPVATSEAGDLRIFGTGMPWPRFKSETSCQLDDAAKVAFSGFFSPIITHAVLGTPLIQFRQFVSGGASTLLGTAGFPQNTDHFIVKFHCSYPV</sequence>
<dbReference type="EMBL" id="JAZHYN010000025">
    <property type="protein sequence ID" value="MEF3366824.1"/>
    <property type="molecule type" value="Genomic_DNA"/>
</dbReference>
<evidence type="ECO:0000313" key="2">
    <source>
        <dbReference type="EMBL" id="MEF3366824.1"/>
    </source>
</evidence>
<feature type="chain" id="PRO_5047456592" description="EF-hand domain-containing protein" evidence="1">
    <location>
        <begin position="25"/>
        <end position="765"/>
    </location>
</feature>
<evidence type="ECO:0000313" key="3">
    <source>
        <dbReference type="Proteomes" id="UP001350748"/>
    </source>
</evidence>
<dbReference type="RefSeq" id="WP_332081842.1">
    <property type="nucleotide sequence ID" value="NZ_JAZHYN010000025.1"/>
</dbReference>
<dbReference type="InterPro" id="IPR012334">
    <property type="entry name" value="Pectin_lyas_fold"/>
</dbReference>
<gene>
    <name evidence="2" type="ORF">V3H18_09800</name>
</gene>
<evidence type="ECO:0008006" key="4">
    <source>
        <dbReference type="Google" id="ProtNLM"/>
    </source>
</evidence>
<proteinExistence type="predicted"/>
<protein>
    <recommendedName>
        <fullName evidence="4">EF-hand domain-containing protein</fullName>
    </recommendedName>
</protein>
<dbReference type="Proteomes" id="UP001350748">
    <property type="component" value="Unassembled WGS sequence"/>
</dbReference>
<dbReference type="Gene3D" id="2.160.20.10">
    <property type="entry name" value="Single-stranded right-handed beta-helix, Pectin lyase-like"/>
    <property type="match status" value="1"/>
</dbReference>
<accession>A0ABU7XHG6</accession>
<keyword evidence="1" id="KW-0732">Signal</keyword>
<feature type="signal peptide" evidence="1">
    <location>
        <begin position="1"/>
        <end position="24"/>
    </location>
</feature>
<evidence type="ECO:0000256" key="1">
    <source>
        <dbReference type="SAM" id="SignalP"/>
    </source>
</evidence>
<reference evidence="2 3" key="1">
    <citation type="submission" date="2024-02" db="EMBL/GenBank/DDBJ databases">
        <authorList>
            <person name="Grouzdev D."/>
        </authorList>
    </citation>
    <scope>NUCLEOTIDE SEQUENCE [LARGE SCALE GENOMIC DNA]</scope>
    <source>
        <strain evidence="2 3">9N</strain>
    </source>
</reference>
<name>A0ABU7XHG6_9HYPH</name>
<organism evidence="2 3">
    <name type="scientific">Methylocystis borbori</name>
    <dbReference type="NCBI Taxonomy" id="3118750"/>
    <lineage>
        <taxon>Bacteria</taxon>
        <taxon>Pseudomonadati</taxon>
        <taxon>Pseudomonadota</taxon>
        <taxon>Alphaproteobacteria</taxon>
        <taxon>Hyphomicrobiales</taxon>
        <taxon>Methylocystaceae</taxon>
        <taxon>Methylocystis</taxon>
    </lineage>
</organism>